<evidence type="ECO:0000313" key="3">
    <source>
        <dbReference type="Proteomes" id="UP001497623"/>
    </source>
</evidence>
<evidence type="ECO:0000313" key="2">
    <source>
        <dbReference type="EMBL" id="CAL4198668.1"/>
    </source>
</evidence>
<dbReference type="InterPro" id="IPR005135">
    <property type="entry name" value="Endo/exonuclease/phosphatase"/>
</dbReference>
<dbReference type="Gene3D" id="3.60.10.10">
    <property type="entry name" value="Endonuclease/exonuclease/phosphatase"/>
    <property type="match status" value="1"/>
</dbReference>
<accession>A0AAV2SJ09</accession>
<feature type="non-terminal residue" evidence="2">
    <location>
        <position position="1"/>
    </location>
</feature>
<dbReference type="Pfam" id="PF14529">
    <property type="entry name" value="Exo_endo_phos_2"/>
    <property type="match status" value="1"/>
</dbReference>
<dbReference type="GO" id="GO:0031012">
    <property type="term" value="C:extracellular matrix"/>
    <property type="evidence" value="ECO:0007669"/>
    <property type="project" value="TreeGrafter"/>
</dbReference>
<keyword evidence="3" id="KW-1185">Reference proteome</keyword>
<evidence type="ECO:0000259" key="1">
    <source>
        <dbReference type="Pfam" id="PF14529"/>
    </source>
</evidence>
<sequence length="486" mass="55915">QHAGCGIAIRKGIIFELLNNFHHDTIGAKINTQQGPIILMTSYAPPRQQFLPNQDLEYMMHHQTPVLFAGDLNARHSTFGYPRGANAKGRSLHRHIMSNRINYIGPTFPTFYTRNSETKPDCVLTNQHFYLNHHIQSAGIGPSDHLTIDIIISTEAITVQCTPILDENNANWEEYKNQLSADPEINLDGRNTADIHHEFDKILNSILTAKESVTPIRTTIRKNNLKTTAKFRRLTKILDKYHNALITHGKTAHLEKIIRSTQLMLIQEGNVCKEEWWQTQIEKIEMAAKSNIKFWKRINHLSGKKKAQTPILKYKENDTEMIAKTDEQKEQVFSKLLEKTCTLSPEENQHFCQETERTVKETLQRNMNQLTPNWNINLQEIRNPQTNMLPFDNLDIIYTISSLKNRTPGTSGLRKPYFSNLPPNIIANICHLFNCCYAVGIYPKHFKTAEIIMVPKGSPSTDRENIAQYLSLILWEKYSPNYSIIN</sequence>
<proteinExistence type="predicted"/>
<dbReference type="PANTHER" id="PTHR33395:SF22">
    <property type="entry name" value="REVERSE TRANSCRIPTASE DOMAIN-CONTAINING PROTEIN"/>
    <property type="match status" value="1"/>
</dbReference>
<dbReference type="SUPFAM" id="SSF56219">
    <property type="entry name" value="DNase I-like"/>
    <property type="match status" value="1"/>
</dbReference>
<name>A0AAV2SJ09_MEGNR</name>
<gene>
    <name evidence="2" type="ORF">MNOR_LOCUS37383</name>
</gene>
<organism evidence="2 3">
    <name type="scientific">Meganyctiphanes norvegica</name>
    <name type="common">Northern krill</name>
    <name type="synonym">Thysanopoda norvegica</name>
    <dbReference type="NCBI Taxonomy" id="48144"/>
    <lineage>
        <taxon>Eukaryota</taxon>
        <taxon>Metazoa</taxon>
        <taxon>Ecdysozoa</taxon>
        <taxon>Arthropoda</taxon>
        <taxon>Crustacea</taxon>
        <taxon>Multicrustacea</taxon>
        <taxon>Malacostraca</taxon>
        <taxon>Eumalacostraca</taxon>
        <taxon>Eucarida</taxon>
        <taxon>Euphausiacea</taxon>
        <taxon>Euphausiidae</taxon>
        <taxon>Meganyctiphanes</taxon>
    </lineage>
</organism>
<reference evidence="2 3" key="1">
    <citation type="submission" date="2024-05" db="EMBL/GenBank/DDBJ databases">
        <authorList>
            <person name="Wallberg A."/>
        </authorList>
    </citation>
    <scope>NUCLEOTIDE SEQUENCE [LARGE SCALE GENOMIC DNA]</scope>
</reference>
<protein>
    <recommendedName>
        <fullName evidence="1">Endonuclease/exonuclease/phosphatase domain-containing protein</fullName>
    </recommendedName>
</protein>
<dbReference type="EMBL" id="CAXKWB010074801">
    <property type="protein sequence ID" value="CAL4198668.1"/>
    <property type="molecule type" value="Genomic_DNA"/>
</dbReference>
<feature type="domain" description="Endonuclease/exonuclease/phosphatase" evidence="1">
    <location>
        <begin position="40"/>
        <end position="148"/>
    </location>
</feature>
<dbReference type="PANTHER" id="PTHR33395">
    <property type="entry name" value="TRANSCRIPTASE, PUTATIVE-RELATED-RELATED"/>
    <property type="match status" value="1"/>
</dbReference>
<dbReference type="GO" id="GO:0061343">
    <property type="term" value="P:cell adhesion involved in heart morphogenesis"/>
    <property type="evidence" value="ECO:0007669"/>
    <property type="project" value="TreeGrafter"/>
</dbReference>
<dbReference type="GO" id="GO:0003824">
    <property type="term" value="F:catalytic activity"/>
    <property type="evidence" value="ECO:0007669"/>
    <property type="project" value="InterPro"/>
</dbReference>
<comment type="caution">
    <text evidence="2">The sequence shown here is derived from an EMBL/GenBank/DDBJ whole genome shotgun (WGS) entry which is preliminary data.</text>
</comment>
<dbReference type="AlphaFoldDB" id="A0AAV2SJ09"/>
<dbReference type="Proteomes" id="UP001497623">
    <property type="component" value="Unassembled WGS sequence"/>
</dbReference>
<dbReference type="GO" id="GO:0007508">
    <property type="term" value="P:larval heart development"/>
    <property type="evidence" value="ECO:0007669"/>
    <property type="project" value="TreeGrafter"/>
</dbReference>
<dbReference type="InterPro" id="IPR036691">
    <property type="entry name" value="Endo/exonu/phosph_ase_sf"/>
</dbReference>